<proteinExistence type="predicted"/>
<feature type="signal peptide" evidence="1">
    <location>
        <begin position="1"/>
        <end position="28"/>
    </location>
</feature>
<dbReference type="PANTHER" id="PTHR37549:SF1">
    <property type="entry name" value="LIPOPROTEIN LPRI"/>
    <property type="match status" value="1"/>
</dbReference>
<name>A0A931I2S5_9HYPH</name>
<dbReference type="InterPro" id="IPR052755">
    <property type="entry name" value="Lysozyme_Inhibitor_LprI"/>
</dbReference>
<dbReference type="PANTHER" id="PTHR37549">
    <property type="entry name" value="LIPOPROTEIN LPRI"/>
    <property type="match status" value="1"/>
</dbReference>
<evidence type="ECO:0000313" key="2">
    <source>
        <dbReference type="EMBL" id="MBH0238216.1"/>
    </source>
</evidence>
<sequence>MGGRALKLLLVSCLFGGLVVHSAGGAVAAGPSFDCDKARGDVERLICADAELSDLDARFARSFAAALARAPAGAVRDLTASEKDWRRIRNNCARASDPRQCTMDAYQSFMSQL</sequence>
<feature type="chain" id="PRO_5037276478" evidence="1">
    <location>
        <begin position="29"/>
        <end position="113"/>
    </location>
</feature>
<dbReference type="RefSeq" id="WP_197311303.1">
    <property type="nucleotide sequence ID" value="NZ_JADZLT010000050.1"/>
</dbReference>
<comment type="caution">
    <text evidence="2">The sequence shown here is derived from an EMBL/GenBank/DDBJ whole genome shotgun (WGS) entry which is preliminary data.</text>
</comment>
<evidence type="ECO:0000256" key="1">
    <source>
        <dbReference type="SAM" id="SignalP"/>
    </source>
</evidence>
<organism evidence="2 3">
    <name type="scientific">Methylobrevis albus</name>
    <dbReference type="NCBI Taxonomy" id="2793297"/>
    <lineage>
        <taxon>Bacteria</taxon>
        <taxon>Pseudomonadati</taxon>
        <taxon>Pseudomonadota</taxon>
        <taxon>Alphaproteobacteria</taxon>
        <taxon>Hyphomicrobiales</taxon>
        <taxon>Pleomorphomonadaceae</taxon>
        <taxon>Methylobrevis</taxon>
    </lineage>
</organism>
<gene>
    <name evidence="2" type="ORF">I5731_10310</name>
</gene>
<dbReference type="GO" id="GO:0005576">
    <property type="term" value="C:extracellular region"/>
    <property type="evidence" value="ECO:0007669"/>
    <property type="project" value="TreeGrafter"/>
</dbReference>
<dbReference type="Proteomes" id="UP000631694">
    <property type="component" value="Unassembled WGS sequence"/>
</dbReference>
<protein>
    <submittedName>
        <fullName evidence="2">DUF1311 domain-containing protein</fullName>
    </submittedName>
</protein>
<keyword evidence="3" id="KW-1185">Reference proteome</keyword>
<dbReference type="EMBL" id="JADZLT010000050">
    <property type="protein sequence ID" value="MBH0238216.1"/>
    <property type="molecule type" value="Genomic_DNA"/>
</dbReference>
<dbReference type="Gene3D" id="1.20.1270.180">
    <property type="match status" value="1"/>
</dbReference>
<keyword evidence="1" id="KW-0732">Signal</keyword>
<accession>A0A931I2S5</accession>
<reference evidence="2" key="1">
    <citation type="submission" date="2020-12" db="EMBL/GenBank/DDBJ databases">
        <title>Methylobrevis albus sp. nov., isolated from fresh water lack sediment.</title>
        <authorList>
            <person name="Zou Q."/>
        </authorList>
    </citation>
    <scope>NUCLEOTIDE SEQUENCE</scope>
    <source>
        <strain evidence="2">L22</strain>
    </source>
</reference>
<evidence type="ECO:0000313" key="3">
    <source>
        <dbReference type="Proteomes" id="UP000631694"/>
    </source>
</evidence>
<dbReference type="AlphaFoldDB" id="A0A931I2S5"/>